<dbReference type="InterPro" id="IPR000847">
    <property type="entry name" value="LysR_HTH_N"/>
</dbReference>
<dbReference type="PROSITE" id="PS50931">
    <property type="entry name" value="HTH_LYSR"/>
    <property type="match status" value="1"/>
</dbReference>
<feature type="domain" description="HTH lysR-type" evidence="1">
    <location>
        <begin position="3"/>
        <end position="51"/>
    </location>
</feature>
<keyword evidence="3" id="KW-1185">Reference proteome</keyword>
<name>A0A7W6G1D7_9HYPH</name>
<dbReference type="RefSeq" id="WP_412762964.1">
    <property type="nucleotide sequence ID" value="NZ_JACIDV010000004.1"/>
</dbReference>
<evidence type="ECO:0000313" key="3">
    <source>
        <dbReference type="Proteomes" id="UP000565286"/>
    </source>
</evidence>
<sequence length="123" mass="13811">MKINLDDPKIFVAVARAGGFREAARIASSSPSGMSDAVRRLEAELGVRLLECFLVEWKQFCWFKRDRLLVRRARGAALAYGQAVRAGRWPVSTNPEGRASFRQDKGDRLDRTLGYALRQSPLS</sequence>
<dbReference type="AlphaFoldDB" id="A0A7W6G1D7"/>
<dbReference type="InterPro" id="IPR036390">
    <property type="entry name" value="WH_DNA-bd_sf"/>
</dbReference>
<dbReference type="EMBL" id="JACIDV010000004">
    <property type="protein sequence ID" value="MBB3945667.1"/>
    <property type="molecule type" value="Genomic_DNA"/>
</dbReference>
<dbReference type="Proteomes" id="UP000565286">
    <property type="component" value="Unassembled WGS sequence"/>
</dbReference>
<dbReference type="GO" id="GO:0003700">
    <property type="term" value="F:DNA-binding transcription factor activity"/>
    <property type="evidence" value="ECO:0007669"/>
    <property type="project" value="InterPro"/>
</dbReference>
<dbReference type="Pfam" id="PF00126">
    <property type="entry name" value="HTH_1"/>
    <property type="match status" value="1"/>
</dbReference>
<evidence type="ECO:0000313" key="2">
    <source>
        <dbReference type="EMBL" id="MBB3945667.1"/>
    </source>
</evidence>
<dbReference type="InterPro" id="IPR036388">
    <property type="entry name" value="WH-like_DNA-bd_sf"/>
</dbReference>
<protein>
    <recommendedName>
        <fullName evidence="1">HTH lysR-type domain-containing protein</fullName>
    </recommendedName>
</protein>
<dbReference type="Gene3D" id="1.10.10.10">
    <property type="entry name" value="Winged helix-like DNA-binding domain superfamily/Winged helix DNA-binding domain"/>
    <property type="match status" value="1"/>
</dbReference>
<dbReference type="SUPFAM" id="SSF46785">
    <property type="entry name" value="Winged helix' DNA-binding domain"/>
    <property type="match status" value="1"/>
</dbReference>
<proteinExistence type="predicted"/>
<organism evidence="2 3">
    <name type="scientific">Rhizobium skierniewicense</name>
    <dbReference type="NCBI Taxonomy" id="984260"/>
    <lineage>
        <taxon>Bacteria</taxon>
        <taxon>Pseudomonadati</taxon>
        <taxon>Pseudomonadota</taxon>
        <taxon>Alphaproteobacteria</taxon>
        <taxon>Hyphomicrobiales</taxon>
        <taxon>Rhizobiaceae</taxon>
        <taxon>Rhizobium/Agrobacterium group</taxon>
        <taxon>Rhizobium</taxon>
    </lineage>
</organism>
<reference evidence="2 3" key="1">
    <citation type="submission" date="2020-08" db="EMBL/GenBank/DDBJ databases">
        <title>Genomic Encyclopedia of Type Strains, Phase IV (KMG-IV): sequencing the most valuable type-strain genomes for metagenomic binning, comparative biology and taxonomic classification.</title>
        <authorList>
            <person name="Goeker M."/>
        </authorList>
    </citation>
    <scope>NUCLEOTIDE SEQUENCE [LARGE SCALE GENOMIC DNA]</scope>
    <source>
        <strain evidence="2 3">DSM 26438</strain>
    </source>
</reference>
<comment type="caution">
    <text evidence="2">The sequence shown here is derived from an EMBL/GenBank/DDBJ whole genome shotgun (WGS) entry which is preliminary data.</text>
</comment>
<gene>
    <name evidence="2" type="ORF">GGQ73_001602</name>
</gene>
<accession>A0A7W6G1D7</accession>
<evidence type="ECO:0000259" key="1">
    <source>
        <dbReference type="PROSITE" id="PS50931"/>
    </source>
</evidence>